<evidence type="ECO:0000313" key="1">
    <source>
        <dbReference type="EMBL" id="OKP81843.1"/>
    </source>
</evidence>
<proteinExistence type="predicted"/>
<evidence type="ECO:0000313" key="2">
    <source>
        <dbReference type="Proteomes" id="UP000186058"/>
    </source>
</evidence>
<dbReference type="RefSeq" id="WP_074108862.1">
    <property type="nucleotide sequence ID" value="NZ_LVWI01000071.1"/>
</dbReference>
<comment type="caution">
    <text evidence="1">The sequence shown here is derived from an EMBL/GenBank/DDBJ whole genome shotgun (WGS) entry which is preliminary data.</text>
</comment>
<organism evidence="1 2">
    <name type="scientific">Paenibacillus helianthi</name>
    <dbReference type="NCBI Taxonomy" id="1349432"/>
    <lineage>
        <taxon>Bacteria</taxon>
        <taxon>Bacillati</taxon>
        <taxon>Bacillota</taxon>
        <taxon>Bacilli</taxon>
        <taxon>Bacillales</taxon>
        <taxon>Paenibacillaceae</taxon>
        <taxon>Paenibacillus</taxon>
    </lineage>
</organism>
<accession>A0ABX3EKN3</accession>
<keyword evidence="2" id="KW-1185">Reference proteome</keyword>
<dbReference type="EMBL" id="LVWI01000071">
    <property type="protein sequence ID" value="OKP81843.1"/>
    <property type="molecule type" value="Genomic_DNA"/>
</dbReference>
<reference evidence="1 2" key="1">
    <citation type="submission" date="2016-03" db="EMBL/GenBank/DDBJ databases">
        <authorList>
            <person name="Sant'Anna F.H."/>
            <person name="Ambrosini A."/>
            <person name="Souza R."/>
            <person name="Bach E."/>
            <person name="Fernandes G."/>
            <person name="Balsanelli E."/>
            <person name="Baura V.A."/>
            <person name="Souza E.M."/>
            <person name="Passaglia L."/>
        </authorList>
    </citation>
    <scope>NUCLEOTIDE SEQUENCE [LARGE SCALE GENOMIC DNA]</scope>
    <source>
        <strain evidence="1 2">P26E</strain>
    </source>
</reference>
<name>A0ABX3EKN3_9BACL</name>
<dbReference type="Proteomes" id="UP000186058">
    <property type="component" value="Unassembled WGS sequence"/>
</dbReference>
<gene>
    <name evidence="1" type="ORF">A3844_24985</name>
</gene>
<protein>
    <submittedName>
        <fullName evidence="1">Uncharacterized protein</fullName>
    </submittedName>
</protein>
<sequence length="78" mass="8316">MDELYRINIEGILTQAGLLAQVNDAIGTDEGKAEAIRESLRGILGAAQNIGIIPAIQAIEEEIALDMITPILAEVLCK</sequence>